<proteinExistence type="inferred from homology"/>
<evidence type="ECO:0000256" key="7">
    <source>
        <dbReference type="ARBA" id="ARBA00023136"/>
    </source>
</evidence>
<evidence type="ECO:0000256" key="8">
    <source>
        <dbReference type="SAM" id="Phobius"/>
    </source>
</evidence>
<feature type="transmembrane region" description="Helical" evidence="8">
    <location>
        <begin position="64"/>
        <end position="83"/>
    </location>
</feature>
<evidence type="ECO:0000256" key="6">
    <source>
        <dbReference type="ARBA" id="ARBA00022989"/>
    </source>
</evidence>
<organism evidence="9 10">
    <name type="scientific">Aliiroseovarius halocynthiae</name>
    <dbReference type="NCBI Taxonomy" id="985055"/>
    <lineage>
        <taxon>Bacteria</taxon>
        <taxon>Pseudomonadati</taxon>
        <taxon>Pseudomonadota</taxon>
        <taxon>Alphaproteobacteria</taxon>
        <taxon>Rhodobacterales</taxon>
        <taxon>Paracoccaceae</taxon>
        <taxon>Aliiroseovarius</taxon>
    </lineage>
</organism>
<dbReference type="AlphaFoldDB" id="A0A545SLB1"/>
<comment type="subcellular location">
    <subcellularLocation>
        <location evidence="1">Cell membrane</location>
        <topology evidence="1">Multi-pass membrane protein</topology>
    </subcellularLocation>
</comment>
<feature type="transmembrane region" description="Helical" evidence="8">
    <location>
        <begin position="341"/>
        <end position="358"/>
    </location>
</feature>
<gene>
    <name evidence="9" type="ORF">FIL88_15835</name>
</gene>
<evidence type="ECO:0000313" key="9">
    <source>
        <dbReference type="EMBL" id="TQV65769.1"/>
    </source>
</evidence>
<keyword evidence="7 8" id="KW-0472">Membrane</keyword>
<dbReference type="InterPro" id="IPR037294">
    <property type="entry name" value="ABC_BtuC-like"/>
</dbReference>
<protein>
    <submittedName>
        <fullName evidence="9">Iron ABC transporter permease</fullName>
    </submittedName>
</protein>
<feature type="transmembrane region" description="Helical" evidence="8">
    <location>
        <begin position="300"/>
        <end position="329"/>
    </location>
</feature>
<evidence type="ECO:0000256" key="5">
    <source>
        <dbReference type="ARBA" id="ARBA00022692"/>
    </source>
</evidence>
<name>A0A545SLB1_9RHOB</name>
<keyword evidence="10" id="KW-1185">Reference proteome</keyword>
<dbReference type="InterPro" id="IPR000522">
    <property type="entry name" value="ABC_transptr_permease_BtuC"/>
</dbReference>
<comment type="similarity">
    <text evidence="2">Belongs to the binding-protein-dependent transport system permease family. FecCD subfamily.</text>
</comment>
<feature type="transmembrane region" description="Helical" evidence="8">
    <location>
        <begin position="256"/>
        <end position="280"/>
    </location>
</feature>
<keyword evidence="6 8" id="KW-1133">Transmembrane helix</keyword>
<dbReference type="SUPFAM" id="SSF81345">
    <property type="entry name" value="ABC transporter involved in vitamin B12 uptake, BtuC"/>
    <property type="match status" value="1"/>
</dbReference>
<dbReference type="Gene3D" id="1.10.3470.10">
    <property type="entry name" value="ABC transporter involved in vitamin B12 uptake, BtuC"/>
    <property type="match status" value="1"/>
</dbReference>
<dbReference type="GO" id="GO:0005886">
    <property type="term" value="C:plasma membrane"/>
    <property type="evidence" value="ECO:0007669"/>
    <property type="project" value="UniProtKB-SubCell"/>
</dbReference>
<dbReference type="Proteomes" id="UP000315816">
    <property type="component" value="Unassembled WGS sequence"/>
</dbReference>
<reference evidence="9 10" key="1">
    <citation type="submission" date="2019-06" db="EMBL/GenBank/DDBJ databases">
        <title>A novel species of marine bacteria.</title>
        <authorList>
            <person name="Wang Y."/>
        </authorList>
    </citation>
    <scope>NUCLEOTIDE SEQUENCE [LARGE SCALE GENOMIC DNA]</scope>
    <source>
        <strain evidence="9 10">MA1-10</strain>
    </source>
</reference>
<dbReference type="PANTHER" id="PTHR30472">
    <property type="entry name" value="FERRIC ENTEROBACTIN TRANSPORT SYSTEM PERMEASE PROTEIN"/>
    <property type="match status" value="1"/>
</dbReference>
<feature type="transmembrane region" description="Helical" evidence="8">
    <location>
        <begin position="147"/>
        <end position="166"/>
    </location>
</feature>
<dbReference type="GO" id="GO:0022857">
    <property type="term" value="F:transmembrane transporter activity"/>
    <property type="evidence" value="ECO:0007669"/>
    <property type="project" value="InterPro"/>
</dbReference>
<sequence>MALRVNTVRNGSGHLGGHHCARVLFGACAGWRDYHDHRRHRVSGADAICTSLQRIDIVSTRSALPIYLVLLLIVCLLSLRFGAVEVAWSDVFNITSETPNANTQVILDYRLPRTVAAIVIGSYLALSGLVFQTVLRNPLADPTMFGVSGGAAFAVVAAMSLAIYLFPVGESLQVATSYLPMAVVPVIALVGSLSATALVFWLAWDRGFSPLRLVLIGVVLAAVLNGIVMAMVLTLSETRTELAILWLAGSLYARDFSNVLPALPWGVAAISAIVILSPQLSALRFDPQTAASMGVATRTLAPVLLGIAACLAASAVSIAGPIGFVGLIVPHLARLIARPTIAAQILSCLFIGAILVVASDTVGRAVAAPLEVPVGIVTSLLGAPVFAFLIRAQAKRI</sequence>
<keyword evidence="3" id="KW-0813">Transport</keyword>
<feature type="transmembrane region" description="Helical" evidence="8">
    <location>
        <begin position="370"/>
        <end position="390"/>
    </location>
</feature>
<keyword evidence="5 8" id="KW-0812">Transmembrane</keyword>
<dbReference type="OrthoDB" id="9811975at2"/>
<evidence type="ECO:0000256" key="4">
    <source>
        <dbReference type="ARBA" id="ARBA00022475"/>
    </source>
</evidence>
<comment type="caution">
    <text evidence="9">The sequence shown here is derived from an EMBL/GenBank/DDBJ whole genome shotgun (WGS) entry which is preliminary data.</text>
</comment>
<dbReference type="Pfam" id="PF01032">
    <property type="entry name" value="FecCD"/>
    <property type="match status" value="1"/>
</dbReference>
<evidence type="ECO:0000313" key="10">
    <source>
        <dbReference type="Proteomes" id="UP000315816"/>
    </source>
</evidence>
<feature type="transmembrane region" description="Helical" evidence="8">
    <location>
        <begin position="115"/>
        <end position="135"/>
    </location>
</feature>
<keyword evidence="4" id="KW-1003">Cell membrane</keyword>
<evidence type="ECO:0000256" key="1">
    <source>
        <dbReference type="ARBA" id="ARBA00004651"/>
    </source>
</evidence>
<accession>A0A545SLB1</accession>
<dbReference type="PANTHER" id="PTHR30472:SF37">
    <property type="entry name" value="FE(3+) DICITRATE TRANSPORT SYSTEM PERMEASE PROTEIN FECD-RELATED"/>
    <property type="match status" value="1"/>
</dbReference>
<dbReference type="EMBL" id="VICH01000016">
    <property type="protein sequence ID" value="TQV65769.1"/>
    <property type="molecule type" value="Genomic_DNA"/>
</dbReference>
<evidence type="ECO:0000256" key="2">
    <source>
        <dbReference type="ARBA" id="ARBA00007935"/>
    </source>
</evidence>
<dbReference type="GO" id="GO:0033214">
    <property type="term" value="P:siderophore-iron import into cell"/>
    <property type="evidence" value="ECO:0007669"/>
    <property type="project" value="TreeGrafter"/>
</dbReference>
<feature type="transmembrane region" description="Helical" evidence="8">
    <location>
        <begin position="210"/>
        <end position="235"/>
    </location>
</feature>
<dbReference type="CDD" id="cd06550">
    <property type="entry name" value="TM_ABC_iron-siderophores_like"/>
    <property type="match status" value="1"/>
</dbReference>
<evidence type="ECO:0000256" key="3">
    <source>
        <dbReference type="ARBA" id="ARBA00022448"/>
    </source>
</evidence>
<feature type="transmembrane region" description="Helical" evidence="8">
    <location>
        <begin position="178"/>
        <end position="204"/>
    </location>
</feature>